<protein>
    <submittedName>
        <fullName evidence="2">Uncharacterized protein</fullName>
    </submittedName>
</protein>
<feature type="compositionally biased region" description="Low complexity" evidence="1">
    <location>
        <begin position="33"/>
        <end position="60"/>
    </location>
</feature>
<feature type="compositionally biased region" description="Gly residues" evidence="1">
    <location>
        <begin position="8"/>
        <end position="25"/>
    </location>
</feature>
<dbReference type="STRING" id="247156.NFA_47270"/>
<evidence type="ECO:0000313" key="2">
    <source>
        <dbReference type="EMBL" id="BAD59579.1"/>
    </source>
</evidence>
<sequence length="158" mass="15566">MRTTRPGRGQGAGVAGQNGSHGPGVRGAVVAGSSPSKSAVTTSAASTIAASSSSANTTVAPPHSTRRRSSSLSRKNTDPSLPWATAASAHCGGGGVPVQKGSHGPLVGTTFAGPVSKSALLTQTSTPIATSTASRKKPTPTSSQLTVLFSFATSVTWP</sequence>
<keyword evidence="3" id="KW-1185">Reference proteome</keyword>
<dbReference type="EMBL" id="AP006618">
    <property type="protein sequence ID" value="BAD59579.1"/>
    <property type="molecule type" value="Genomic_DNA"/>
</dbReference>
<evidence type="ECO:0000256" key="1">
    <source>
        <dbReference type="SAM" id="MobiDB-lite"/>
    </source>
</evidence>
<dbReference type="KEGG" id="nfa:NFA_47270"/>
<dbReference type="Proteomes" id="UP000006820">
    <property type="component" value="Chromosome"/>
</dbReference>
<dbReference type="HOGENOM" id="CLU_1667576_0_0_11"/>
<reference evidence="2 3" key="1">
    <citation type="journal article" date="2004" name="Proc. Natl. Acad. Sci. U.S.A.">
        <title>The complete genomic sequence of Nocardia farcinica IFM 10152.</title>
        <authorList>
            <person name="Ishikawa J."/>
            <person name="Yamashita A."/>
            <person name="Mikami Y."/>
            <person name="Hoshino Y."/>
            <person name="Kurita H."/>
            <person name="Hotta K."/>
            <person name="Shiba T."/>
            <person name="Hattori M."/>
        </authorList>
    </citation>
    <scope>NUCLEOTIDE SEQUENCE [LARGE SCALE GENOMIC DNA]</scope>
    <source>
        <strain evidence="2 3">IFM 10152</strain>
    </source>
</reference>
<feature type="region of interest" description="Disordered" evidence="1">
    <location>
        <begin position="1"/>
        <end position="101"/>
    </location>
</feature>
<organism evidence="2 3">
    <name type="scientific">Nocardia farcinica (strain IFM 10152)</name>
    <dbReference type="NCBI Taxonomy" id="247156"/>
    <lineage>
        <taxon>Bacteria</taxon>
        <taxon>Bacillati</taxon>
        <taxon>Actinomycetota</taxon>
        <taxon>Actinomycetes</taxon>
        <taxon>Mycobacteriales</taxon>
        <taxon>Nocardiaceae</taxon>
        <taxon>Nocardia</taxon>
    </lineage>
</organism>
<evidence type="ECO:0000313" key="3">
    <source>
        <dbReference type="Proteomes" id="UP000006820"/>
    </source>
</evidence>
<dbReference type="AlphaFoldDB" id="Q5YQG2"/>
<proteinExistence type="predicted"/>
<name>Q5YQG2_NOCFA</name>
<accession>Q5YQG2</accession>
<gene>
    <name evidence="2" type="ordered locus">NFA_47270</name>
</gene>